<dbReference type="Gene3D" id="3.40.50.2300">
    <property type="match status" value="1"/>
</dbReference>
<evidence type="ECO:0000256" key="6">
    <source>
        <dbReference type="ARBA" id="ARBA00023125"/>
    </source>
</evidence>
<feature type="domain" description="Response regulatory" evidence="11">
    <location>
        <begin position="5"/>
        <end position="121"/>
    </location>
</feature>
<gene>
    <name evidence="12" type="ORF">AAIA72_11010</name>
</gene>
<protein>
    <recommendedName>
        <fullName evidence="9">Transcriptional regulatory protein</fullName>
    </recommendedName>
</protein>
<evidence type="ECO:0000256" key="10">
    <source>
        <dbReference type="PROSITE-ProRule" id="PRU00169"/>
    </source>
</evidence>
<evidence type="ECO:0000256" key="4">
    <source>
        <dbReference type="ARBA" id="ARBA00023012"/>
    </source>
</evidence>
<dbReference type="EMBL" id="CP154858">
    <property type="protein sequence ID" value="XDT71332.1"/>
    <property type="molecule type" value="Genomic_DNA"/>
</dbReference>
<keyword evidence="6 9" id="KW-0238">DNA-binding</keyword>
<evidence type="ECO:0000256" key="7">
    <source>
        <dbReference type="ARBA" id="ARBA00023159"/>
    </source>
</evidence>
<dbReference type="PROSITE" id="PS50110">
    <property type="entry name" value="RESPONSE_REGULATORY"/>
    <property type="match status" value="1"/>
</dbReference>
<dbReference type="InterPro" id="IPR048714">
    <property type="entry name" value="DpiA-like_HTH"/>
</dbReference>
<keyword evidence="3 10" id="KW-0597">Phosphoprotein</keyword>
<keyword evidence="5 9" id="KW-0805">Transcription regulation</keyword>
<feature type="modified residue" description="4-aspartylphosphate" evidence="10">
    <location>
        <position position="56"/>
    </location>
</feature>
<comment type="subcellular location">
    <subcellularLocation>
        <location evidence="1 9">Cytoplasm</location>
    </subcellularLocation>
</comment>
<evidence type="ECO:0000256" key="2">
    <source>
        <dbReference type="ARBA" id="ARBA00022490"/>
    </source>
</evidence>
<evidence type="ECO:0000256" key="5">
    <source>
        <dbReference type="ARBA" id="ARBA00023015"/>
    </source>
</evidence>
<dbReference type="KEGG" id="tcd:AAIA72_11010"/>
<dbReference type="Pfam" id="PF00072">
    <property type="entry name" value="Response_reg"/>
    <property type="match status" value="1"/>
</dbReference>
<keyword evidence="2 9" id="KW-0963">Cytoplasm</keyword>
<name>A0AB39USX3_9GAMM</name>
<evidence type="ECO:0000259" key="11">
    <source>
        <dbReference type="PROSITE" id="PS50110"/>
    </source>
</evidence>
<evidence type="ECO:0000256" key="9">
    <source>
        <dbReference type="PIRNR" id="PIRNR006171"/>
    </source>
</evidence>
<evidence type="ECO:0000313" key="12">
    <source>
        <dbReference type="EMBL" id="XDT71332.1"/>
    </source>
</evidence>
<dbReference type="GO" id="GO:0003700">
    <property type="term" value="F:DNA-binding transcription factor activity"/>
    <property type="evidence" value="ECO:0007669"/>
    <property type="project" value="InterPro"/>
</dbReference>
<dbReference type="InterPro" id="IPR051271">
    <property type="entry name" value="2C-system_Tx_regulators"/>
</dbReference>
<evidence type="ECO:0000256" key="8">
    <source>
        <dbReference type="ARBA" id="ARBA00023163"/>
    </source>
</evidence>
<dbReference type="GO" id="GO:0003677">
    <property type="term" value="F:DNA binding"/>
    <property type="evidence" value="ECO:0007669"/>
    <property type="project" value="UniProtKB-KW"/>
</dbReference>
<dbReference type="PIRSF" id="PIRSF006171">
    <property type="entry name" value="RR_citrat_malat"/>
    <property type="match status" value="1"/>
</dbReference>
<dbReference type="GO" id="GO:0005737">
    <property type="term" value="C:cytoplasm"/>
    <property type="evidence" value="ECO:0007669"/>
    <property type="project" value="UniProtKB-SubCell"/>
</dbReference>
<dbReference type="InterPro" id="IPR001789">
    <property type="entry name" value="Sig_transdc_resp-reg_receiver"/>
</dbReference>
<organism evidence="12">
    <name type="scientific">Thermohahella caldifontis</name>
    <dbReference type="NCBI Taxonomy" id="3142973"/>
    <lineage>
        <taxon>Bacteria</taxon>
        <taxon>Pseudomonadati</taxon>
        <taxon>Pseudomonadota</taxon>
        <taxon>Gammaproteobacteria</taxon>
        <taxon>Oceanospirillales</taxon>
        <taxon>Hahellaceae</taxon>
        <taxon>Thermohahella</taxon>
    </lineage>
</organism>
<sequence length="234" mass="26287">MQTIRVIIAEDDTQIAEITRRFLERVPGFEVVGIAHDLEPVRDCVDVLKPDLLLLDIRFPSGTGLELLRELRAADHPVDVIMITGAREVEAVREALHRGVFDYILKPLAFERLEKALLGYRQHHEALRQLDQLAHQSDVDALLPRESPSRTGVSPVRTLPKGIDELTLANVRKLFGAPDVAFSAEEVGRQLGASRITARRYLEYLVSVGELRAQISYGSVGRPERRYQPAQAVR</sequence>
<dbReference type="RefSeq" id="WP_369600367.1">
    <property type="nucleotide sequence ID" value="NZ_CP154858.1"/>
</dbReference>
<dbReference type="CDD" id="cd19925">
    <property type="entry name" value="REC_citrate_TCS"/>
    <property type="match status" value="1"/>
</dbReference>
<dbReference type="InterPro" id="IPR011006">
    <property type="entry name" value="CheY-like_superfamily"/>
</dbReference>
<keyword evidence="8 9" id="KW-0804">Transcription</keyword>
<dbReference type="PANTHER" id="PTHR45526:SF1">
    <property type="entry name" value="TRANSCRIPTIONAL REGULATORY PROTEIN DCUR-RELATED"/>
    <property type="match status" value="1"/>
</dbReference>
<dbReference type="PANTHER" id="PTHR45526">
    <property type="entry name" value="TRANSCRIPTIONAL REGULATORY PROTEIN DPIA"/>
    <property type="match status" value="1"/>
</dbReference>
<dbReference type="SMART" id="SM00448">
    <property type="entry name" value="REC"/>
    <property type="match status" value="1"/>
</dbReference>
<keyword evidence="7 9" id="KW-0010">Activator</keyword>
<dbReference type="InterPro" id="IPR024187">
    <property type="entry name" value="Sig_transdc_resp-reg_cit/mal"/>
</dbReference>
<dbReference type="GO" id="GO:0000156">
    <property type="term" value="F:phosphorelay response regulator activity"/>
    <property type="evidence" value="ECO:0007669"/>
    <property type="project" value="TreeGrafter"/>
</dbReference>
<dbReference type="AlphaFoldDB" id="A0AB39USX3"/>
<reference evidence="12" key="1">
    <citation type="submission" date="2024-05" db="EMBL/GenBank/DDBJ databases">
        <title>Genome sequencing of novel strain.</title>
        <authorList>
            <person name="Ganbat D."/>
            <person name="Ganbat S."/>
            <person name="Lee S.-J."/>
        </authorList>
    </citation>
    <scope>NUCLEOTIDE SEQUENCE</scope>
    <source>
        <strain evidence="12">SMD15-11</strain>
    </source>
</reference>
<evidence type="ECO:0000256" key="1">
    <source>
        <dbReference type="ARBA" id="ARBA00004496"/>
    </source>
</evidence>
<keyword evidence="4 9" id="KW-0902">Two-component regulatory system</keyword>
<evidence type="ECO:0000256" key="3">
    <source>
        <dbReference type="ARBA" id="ARBA00022553"/>
    </source>
</evidence>
<proteinExistence type="predicted"/>
<accession>A0AB39USX3</accession>
<dbReference type="Pfam" id="PF20714">
    <property type="entry name" value="HTH_64"/>
    <property type="match status" value="1"/>
</dbReference>
<dbReference type="SUPFAM" id="SSF52172">
    <property type="entry name" value="CheY-like"/>
    <property type="match status" value="1"/>
</dbReference>